<organism evidence="1">
    <name type="scientific">Anguilla anguilla</name>
    <name type="common">European freshwater eel</name>
    <name type="synonym">Muraena anguilla</name>
    <dbReference type="NCBI Taxonomy" id="7936"/>
    <lineage>
        <taxon>Eukaryota</taxon>
        <taxon>Metazoa</taxon>
        <taxon>Chordata</taxon>
        <taxon>Craniata</taxon>
        <taxon>Vertebrata</taxon>
        <taxon>Euteleostomi</taxon>
        <taxon>Actinopterygii</taxon>
        <taxon>Neopterygii</taxon>
        <taxon>Teleostei</taxon>
        <taxon>Anguilliformes</taxon>
        <taxon>Anguillidae</taxon>
        <taxon>Anguilla</taxon>
    </lineage>
</organism>
<accession>A0A0E9T9G6</accession>
<name>A0A0E9T9G6_ANGAN</name>
<sequence length="18" mass="2141">MDITRCRVSSLVVIKTRY</sequence>
<dbReference type="EMBL" id="GBXM01059189">
    <property type="protein sequence ID" value="JAH49388.1"/>
    <property type="molecule type" value="Transcribed_RNA"/>
</dbReference>
<reference evidence="1" key="2">
    <citation type="journal article" date="2015" name="Fish Shellfish Immunol.">
        <title>Early steps in the European eel (Anguilla anguilla)-Vibrio vulnificus interaction in the gills: Role of the RtxA13 toxin.</title>
        <authorList>
            <person name="Callol A."/>
            <person name="Pajuelo D."/>
            <person name="Ebbesson L."/>
            <person name="Teles M."/>
            <person name="MacKenzie S."/>
            <person name="Amaro C."/>
        </authorList>
    </citation>
    <scope>NUCLEOTIDE SEQUENCE</scope>
</reference>
<protein>
    <submittedName>
        <fullName evidence="1">Uncharacterized protein</fullName>
    </submittedName>
</protein>
<proteinExistence type="predicted"/>
<reference evidence="1" key="1">
    <citation type="submission" date="2014-11" db="EMBL/GenBank/DDBJ databases">
        <authorList>
            <person name="Amaro Gonzalez C."/>
        </authorList>
    </citation>
    <scope>NUCLEOTIDE SEQUENCE</scope>
</reference>
<dbReference type="AlphaFoldDB" id="A0A0E9T9G6"/>
<evidence type="ECO:0000313" key="1">
    <source>
        <dbReference type="EMBL" id="JAH49388.1"/>
    </source>
</evidence>